<evidence type="ECO:0008006" key="4">
    <source>
        <dbReference type="Google" id="ProtNLM"/>
    </source>
</evidence>
<dbReference type="AlphaFoldDB" id="A0AAN9P686"/>
<dbReference type="PANTHER" id="PTHR31642">
    <property type="entry name" value="TRICHOTHECENE 3-O-ACETYLTRANSFERASE"/>
    <property type="match status" value="1"/>
</dbReference>
<dbReference type="InterPro" id="IPR050317">
    <property type="entry name" value="Plant_Fungal_Acyltransferase"/>
</dbReference>
<dbReference type="Pfam" id="PF02458">
    <property type="entry name" value="Transferase"/>
    <property type="match status" value="1"/>
</dbReference>
<proteinExistence type="inferred from homology"/>
<accession>A0AAN9P686</accession>
<evidence type="ECO:0000313" key="2">
    <source>
        <dbReference type="EMBL" id="KAK7286562.1"/>
    </source>
</evidence>
<protein>
    <recommendedName>
        <fullName evidence="4">Spermidine hydroxycinnamoyl transferase</fullName>
    </recommendedName>
</protein>
<dbReference type="InterPro" id="IPR023213">
    <property type="entry name" value="CAT-like_dom_sf"/>
</dbReference>
<keyword evidence="3" id="KW-1185">Reference proteome</keyword>
<dbReference type="GO" id="GO:0016747">
    <property type="term" value="F:acyltransferase activity, transferring groups other than amino-acyl groups"/>
    <property type="evidence" value="ECO:0007669"/>
    <property type="project" value="TreeGrafter"/>
</dbReference>
<dbReference type="Gene3D" id="3.30.559.10">
    <property type="entry name" value="Chloramphenicol acetyltransferase-like domain"/>
    <property type="match status" value="2"/>
</dbReference>
<name>A0AAN9P686_CLITE</name>
<dbReference type="EMBL" id="JAYKXN010000005">
    <property type="protein sequence ID" value="KAK7286562.1"/>
    <property type="molecule type" value="Genomic_DNA"/>
</dbReference>
<comment type="similarity">
    <text evidence="1">Belongs to the plant acyltransferase family.</text>
</comment>
<dbReference type="Proteomes" id="UP001359559">
    <property type="component" value="Unassembled WGS sequence"/>
</dbReference>
<gene>
    <name evidence="2" type="ORF">RJT34_21636</name>
</gene>
<comment type="caution">
    <text evidence="2">The sequence shown here is derived from an EMBL/GenBank/DDBJ whole genome shotgun (WGS) entry which is preliminary data.</text>
</comment>
<evidence type="ECO:0000313" key="3">
    <source>
        <dbReference type="Proteomes" id="UP001359559"/>
    </source>
</evidence>
<organism evidence="2 3">
    <name type="scientific">Clitoria ternatea</name>
    <name type="common">Butterfly pea</name>
    <dbReference type="NCBI Taxonomy" id="43366"/>
    <lineage>
        <taxon>Eukaryota</taxon>
        <taxon>Viridiplantae</taxon>
        <taxon>Streptophyta</taxon>
        <taxon>Embryophyta</taxon>
        <taxon>Tracheophyta</taxon>
        <taxon>Spermatophyta</taxon>
        <taxon>Magnoliopsida</taxon>
        <taxon>eudicotyledons</taxon>
        <taxon>Gunneridae</taxon>
        <taxon>Pentapetalae</taxon>
        <taxon>rosids</taxon>
        <taxon>fabids</taxon>
        <taxon>Fabales</taxon>
        <taxon>Fabaceae</taxon>
        <taxon>Papilionoideae</taxon>
        <taxon>50 kb inversion clade</taxon>
        <taxon>NPAAA clade</taxon>
        <taxon>indigoferoid/millettioid clade</taxon>
        <taxon>Phaseoleae</taxon>
        <taxon>Clitoria</taxon>
    </lineage>
</organism>
<reference evidence="2 3" key="1">
    <citation type="submission" date="2024-01" db="EMBL/GenBank/DDBJ databases">
        <title>The genomes of 5 underutilized Papilionoideae crops provide insights into root nodulation and disease resistance.</title>
        <authorList>
            <person name="Yuan L."/>
        </authorList>
    </citation>
    <scope>NUCLEOTIDE SEQUENCE [LARGE SCALE GENOMIC DNA]</scope>
    <source>
        <strain evidence="2">LY-2023</strain>
        <tissue evidence="2">Leaf</tissue>
    </source>
</reference>
<sequence length="462" mass="51258">MVTIHRSHLVIPSETTPSTTLSLSHCDQIKLPNHGSQLYLYTNTPSTTLHSSLFTLSTSLSKTLTHFYPFAGRLTWIQGGRFQLLCNAKGALLLEATCDHHLDFDSLGDFVPSPVFELLAPKIDYDVPLEDVPLLVVQLTRFPCGSLTLGLALCRALLDGTAVMCFLNSWARLARGESLDSSLMPLLDRSLLDSRKLNKPPRFEHPEFFPPPLLKSDVAQHTNVPPELATAILKITKGQVEILKKKACDFGDGLGPHRPYTSFEVISGHLWRCVCKVRYVATNGVQVQPTRLTTLVNCRNRLSPPLPKAYFGNATFPTVTQTCSFDDIMHMPLSYAVGKVREAIEKVSDGYVRSALDYIANLDDMNLFRDMLYNKSAGKGQFRGDPNIYVVGWTNFSFYESDFGWGKPVCMLPGTINSEGKAFLMDNASGDAFIVATCLQASQVDTFKKLFYDGIEKPSSKL</sequence>
<evidence type="ECO:0000256" key="1">
    <source>
        <dbReference type="ARBA" id="ARBA00009861"/>
    </source>
</evidence>
<dbReference type="PANTHER" id="PTHR31642:SF139">
    <property type="entry name" value="SPERMIDINE HYDROXYCINNAMOYL TRANSFERASE"/>
    <property type="match status" value="1"/>
</dbReference>